<keyword evidence="2" id="KW-0560">Oxidoreductase</keyword>
<keyword evidence="5" id="KW-1185">Reference proteome</keyword>
<dbReference type="RefSeq" id="WP_072935699.1">
    <property type="nucleotide sequence ID" value="NZ_FQUG01000005.1"/>
</dbReference>
<dbReference type="AlphaFoldDB" id="A0A1M4XUR5"/>
<evidence type="ECO:0000313" key="4">
    <source>
        <dbReference type="EMBL" id="SHE97175.1"/>
    </source>
</evidence>
<feature type="domain" description="NADH:flavin oxidoreductase/NADH oxidase N-terminal" evidence="3">
    <location>
        <begin position="6"/>
        <end position="322"/>
    </location>
</feature>
<dbReference type="OrthoDB" id="9772736at2"/>
<organism evidence="4 5">
    <name type="scientific">Schwartzia succinivorans DSM 10502</name>
    <dbReference type="NCBI Taxonomy" id="1123243"/>
    <lineage>
        <taxon>Bacteria</taxon>
        <taxon>Bacillati</taxon>
        <taxon>Bacillota</taxon>
        <taxon>Negativicutes</taxon>
        <taxon>Selenomonadales</taxon>
        <taxon>Selenomonadaceae</taxon>
        <taxon>Schwartzia</taxon>
    </lineage>
</organism>
<dbReference type="PANTHER" id="PTHR43656">
    <property type="entry name" value="BINDING OXIDOREDUCTASE, PUTATIVE (AFU_ORTHOLOGUE AFUA_2G08260)-RELATED"/>
    <property type="match status" value="1"/>
</dbReference>
<reference evidence="4 5" key="1">
    <citation type="submission" date="2016-11" db="EMBL/GenBank/DDBJ databases">
        <authorList>
            <person name="Jaros S."/>
            <person name="Januszkiewicz K."/>
            <person name="Wedrychowicz H."/>
        </authorList>
    </citation>
    <scope>NUCLEOTIDE SEQUENCE [LARGE SCALE GENOMIC DNA]</scope>
    <source>
        <strain evidence="4 5">DSM 10502</strain>
    </source>
</reference>
<dbReference type="Gene3D" id="3.20.20.70">
    <property type="entry name" value="Aldolase class I"/>
    <property type="match status" value="1"/>
</dbReference>
<dbReference type="STRING" id="1123243.SAMN02745190_01616"/>
<dbReference type="Pfam" id="PF00724">
    <property type="entry name" value="Oxidored_FMN"/>
    <property type="match status" value="1"/>
</dbReference>
<evidence type="ECO:0000256" key="1">
    <source>
        <dbReference type="ARBA" id="ARBA00022630"/>
    </source>
</evidence>
<dbReference type="InterPro" id="IPR051799">
    <property type="entry name" value="NADH_flavin_oxidoreductase"/>
</dbReference>
<accession>A0A1M4XUR5</accession>
<sequence length="352" mass="39495">MSKMDSPIDLGRLSCRNRIVRSATHSFLGSQDGKITEAELAMYETLAKNEVGLIISGHCCVARGGRANEEQINVYDDSCIDGIRMAAERIHENGARFVVQLSHAGPRAIDTEDLADVTARPLKKGRNAREMTVEEIHAVEKAFVEAAVRVKSAGADGVQLHAAHSYLLSRFLDPTFNQRTDEYGGSREGRFRIVEEIIRGIQEACGEDFPVLVKINCDSKTDDEAYEHDLVYMLSRTKKLKIALVELSGVAFLDEPRDKHVYYFERISRLRRVVEQPMSLVGGVRSLEDIDKVLTDGIDMVSMSRAFVCEPDIIKKLKNGEKSQCLSCNRCFVIAHLHPGMRCVRQRKLLKK</sequence>
<proteinExistence type="predicted"/>
<protein>
    <submittedName>
        <fullName evidence="4">2,4-dienoyl-CoA reductase</fullName>
    </submittedName>
</protein>
<evidence type="ECO:0000313" key="5">
    <source>
        <dbReference type="Proteomes" id="UP000184404"/>
    </source>
</evidence>
<name>A0A1M4XUR5_9FIRM</name>
<dbReference type="CDD" id="cd02803">
    <property type="entry name" value="OYE_like_FMN_family"/>
    <property type="match status" value="1"/>
</dbReference>
<dbReference type="GO" id="GO:0010181">
    <property type="term" value="F:FMN binding"/>
    <property type="evidence" value="ECO:0007669"/>
    <property type="project" value="InterPro"/>
</dbReference>
<dbReference type="GO" id="GO:0016491">
    <property type="term" value="F:oxidoreductase activity"/>
    <property type="evidence" value="ECO:0007669"/>
    <property type="project" value="UniProtKB-KW"/>
</dbReference>
<dbReference type="InterPro" id="IPR001155">
    <property type="entry name" value="OxRdtase_FMN_N"/>
</dbReference>
<evidence type="ECO:0000259" key="3">
    <source>
        <dbReference type="Pfam" id="PF00724"/>
    </source>
</evidence>
<dbReference type="Proteomes" id="UP000184404">
    <property type="component" value="Unassembled WGS sequence"/>
</dbReference>
<dbReference type="InterPro" id="IPR013785">
    <property type="entry name" value="Aldolase_TIM"/>
</dbReference>
<dbReference type="EMBL" id="FQUG01000005">
    <property type="protein sequence ID" value="SHE97175.1"/>
    <property type="molecule type" value="Genomic_DNA"/>
</dbReference>
<gene>
    <name evidence="4" type="ORF">SAMN02745190_01616</name>
</gene>
<keyword evidence="1" id="KW-0285">Flavoprotein</keyword>
<evidence type="ECO:0000256" key="2">
    <source>
        <dbReference type="ARBA" id="ARBA00023002"/>
    </source>
</evidence>
<dbReference type="PANTHER" id="PTHR43656:SF2">
    <property type="entry name" value="BINDING OXIDOREDUCTASE, PUTATIVE (AFU_ORTHOLOGUE AFUA_2G08260)-RELATED"/>
    <property type="match status" value="1"/>
</dbReference>
<dbReference type="SUPFAM" id="SSF51395">
    <property type="entry name" value="FMN-linked oxidoreductases"/>
    <property type="match status" value="1"/>
</dbReference>